<reference evidence="2 3" key="1">
    <citation type="submission" date="2019-01" db="EMBL/GenBank/DDBJ databases">
        <title>Draft genome sequences of the type strain Streptomyces sioyaensis DSM 40032 and its novel strain, TM32, a thermotolerant antibiotics-producing actinobacterium.</title>
        <authorList>
            <person name="Nakaew N."/>
            <person name="Lumyong S."/>
            <person name="Sloan W.T."/>
            <person name="Sungthong R."/>
        </authorList>
    </citation>
    <scope>NUCLEOTIDE SEQUENCE [LARGE SCALE GENOMIC DNA]</scope>
    <source>
        <strain evidence="2 3">DSM 40032</strain>
    </source>
</reference>
<proteinExistence type="predicted"/>
<protein>
    <submittedName>
        <fullName evidence="2">Uncharacterized protein</fullName>
    </submittedName>
</protein>
<name>A0A4Q1R258_9ACTN</name>
<evidence type="ECO:0000313" key="3">
    <source>
        <dbReference type="Proteomes" id="UP000289482"/>
    </source>
</evidence>
<keyword evidence="3" id="KW-1185">Reference proteome</keyword>
<keyword evidence="1" id="KW-1133">Transmembrane helix</keyword>
<dbReference type="AlphaFoldDB" id="A0A4Q1R258"/>
<keyword evidence="1" id="KW-0472">Membrane</keyword>
<comment type="caution">
    <text evidence="2">The sequence shown here is derived from an EMBL/GenBank/DDBJ whole genome shotgun (WGS) entry which is preliminary data.</text>
</comment>
<feature type="transmembrane region" description="Helical" evidence="1">
    <location>
        <begin position="20"/>
        <end position="43"/>
    </location>
</feature>
<gene>
    <name evidence="2" type="ORF">EST54_19175</name>
</gene>
<accession>A0A4Q1R258</accession>
<dbReference type="RefSeq" id="WP_129248865.1">
    <property type="nucleotide sequence ID" value="NZ_JABZEL010000009.1"/>
</dbReference>
<dbReference type="EMBL" id="SDIF01000053">
    <property type="protein sequence ID" value="RXS65299.1"/>
    <property type="molecule type" value="Genomic_DNA"/>
</dbReference>
<keyword evidence="1" id="KW-0812">Transmembrane</keyword>
<evidence type="ECO:0000256" key="1">
    <source>
        <dbReference type="SAM" id="Phobius"/>
    </source>
</evidence>
<dbReference type="GeneID" id="95780056"/>
<dbReference type="Proteomes" id="UP000289482">
    <property type="component" value="Unassembled WGS sequence"/>
</dbReference>
<sequence length="106" mass="11396">MALALDLALNSGGLMNVVLLRFALIAVGVLILVLIGFAALMMLKRQGSIDKRTLSRASEQVGPIARTLIENRRGGQRGGQYGGQRGRRAGLLSTVLAALNERARRR</sequence>
<evidence type="ECO:0000313" key="2">
    <source>
        <dbReference type="EMBL" id="RXS65299.1"/>
    </source>
</evidence>
<organism evidence="2 3">
    <name type="scientific">Streptomyces sioyaensis</name>
    <dbReference type="NCBI Taxonomy" id="67364"/>
    <lineage>
        <taxon>Bacteria</taxon>
        <taxon>Bacillati</taxon>
        <taxon>Actinomycetota</taxon>
        <taxon>Actinomycetes</taxon>
        <taxon>Kitasatosporales</taxon>
        <taxon>Streptomycetaceae</taxon>
        <taxon>Streptomyces</taxon>
    </lineage>
</organism>